<dbReference type="PANTHER" id="PTHR14738:SF29">
    <property type="entry name" value="ZINC FINGER CCCH DOMAIN-CONTAINING PROTEIN 14"/>
    <property type="match status" value="1"/>
</dbReference>
<reference evidence="16" key="1">
    <citation type="submission" date="2025-08" db="UniProtKB">
        <authorList>
            <consortium name="Ensembl"/>
        </authorList>
    </citation>
    <scope>IDENTIFICATION</scope>
</reference>
<dbReference type="AlphaFoldDB" id="A0A2K5YHN8"/>
<evidence type="ECO:0000256" key="5">
    <source>
        <dbReference type="ARBA" id="ARBA00022737"/>
    </source>
</evidence>
<evidence type="ECO:0000256" key="3">
    <source>
        <dbReference type="ARBA" id="ARBA00015071"/>
    </source>
</evidence>
<dbReference type="PANTHER" id="PTHR14738">
    <property type="entry name" value="ZINC FINGER CCCH DOMAIN-CONTAINING PROTEIN 14"/>
    <property type="match status" value="1"/>
</dbReference>
<evidence type="ECO:0000313" key="16">
    <source>
        <dbReference type="Ensembl" id="ENSMLEP00000015089.1"/>
    </source>
</evidence>
<feature type="zinc finger region" description="C3H1-type" evidence="12">
    <location>
        <begin position="464"/>
        <end position="489"/>
    </location>
</feature>
<dbReference type="FunFam" id="4.10.1000.40:FF:000006">
    <property type="entry name" value="Zinc finger CCCH domain-containing protein 14"/>
    <property type="match status" value="1"/>
</dbReference>
<feature type="region of interest" description="Disordered" evidence="14">
    <location>
        <begin position="78"/>
        <end position="145"/>
    </location>
</feature>
<evidence type="ECO:0000256" key="1">
    <source>
        <dbReference type="ARBA" id="ARBA00004324"/>
    </source>
</evidence>
<comment type="similarity">
    <text evidence="2 13">Belongs to the ZC3H14 family.</text>
</comment>
<comment type="subcellular location">
    <subcellularLocation>
        <location evidence="1 13">Nucleus speckle</location>
    </subcellularLocation>
</comment>
<dbReference type="FunFam" id="4.10.1000.40:FF:000001">
    <property type="entry name" value="zinc finger CCCH domain-containing protein 14 isoform X2"/>
    <property type="match status" value="1"/>
</dbReference>
<dbReference type="GO" id="GO:0005737">
    <property type="term" value="C:cytoplasm"/>
    <property type="evidence" value="ECO:0007669"/>
    <property type="project" value="TreeGrafter"/>
</dbReference>
<dbReference type="GO" id="GO:0008143">
    <property type="term" value="F:poly(A) binding"/>
    <property type="evidence" value="ECO:0007669"/>
    <property type="project" value="UniProtKB-UniRule"/>
</dbReference>
<protein>
    <recommendedName>
        <fullName evidence="3 13">Zinc finger CCCH domain-containing protein 14</fullName>
    </recommendedName>
</protein>
<evidence type="ECO:0000256" key="10">
    <source>
        <dbReference type="ARBA" id="ARBA00059881"/>
    </source>
</evidence>
<feature type="region of interest" description="Disordered" evidence="14">
    <location>
        <begin position="400"/>
        <end position="430"/>
    </location>
</feature>
<dbReference type="Gene3D" id="4.10.1000.40">
    <property type="match status" value="1"/>
</dbReference>
<evidence type="ECO:0000256" key="6">
    <source>
        <dbReference type="ARBA" id="ARBA00022771"/>
    </source>
</evidence>
<sequence length="604" mass="68334">PFSHARLLFFSQSAIKGKLQELGAYVDEELPDYIMVMVANKKSQDQMTEDLSLFLGNNTIRFTVWLHGVLDKLRSVTTEPSSLKSSDTNIFDSNVPSNKSNFSRGDERRHEAAVPPLAIPSTRPEKRDSRVSTSSQESKTTNVRQTYDDGAATRLMSTVKPLREPAPSEDVIDIKPEPDDLIDEDLNFVQENPLSQKKPTVTLTYGSSRPSIEIYRPPASRNADSGVHLNRLQFQQQQNSIHAAKQLDMQNSWVYETGRLCEPEVLNSLEETYSPFFRNNSEKMSMEDENFRKRKLPVVSSVVKVKKFNHDGEEEEEDDDYGSRTGSISSSVSVPAKPERRPSLPPSKQANKNLILKAISEAQESVTKTTNYSTVPQKQTLPVAPRTRTSQEELLAEVVQGQSRTPRISPPIKEEEAKGDSVEKNQGTQQRQLLSRLQIDPVMAETLQMSQAEMSELSVAQKPEKLLERCKYWPACKNGDECAYHHPISPCKAFPNCKFAEKCLFVHPNCKYDAKCTKPDCPFTHVSRRIPVLSPKPAVAPPAPPSSSQLCRYFPACKKMECPFYHPKHCRFNTQCTRPDCTFYHPTINVPPRHALKWIRPQTR</sequence>
<dbReference type="Gene3D" id="4.10.1000.30">
    <property type="match status" value="1"/>
</dbReference>
<dbReference type="Ensembl" id="ENSMLET00000038544.1">
    <property type="protein sequence ID" value="ENSMLEP00000015089.1"/>
    <property type="gene ID" value="ENSMLEG00000031286.1"/>
</dbReference>
<dbReference type="SMART" id="SM00356">
    <property type="entry name" value="ZnF_C3H1"/>
    <property type="match status" value="3"/>
</dbReference>
<proteinExistence type="inferred from homology"/>
<feature type="compositionally biased region" description="Polar residues" evidence="14">
    <location>
        <begin position="131"/>
        <end position="145"/>
    </location>
</feature>
<dbReference type="GO" id="GO:0016607">
    <property type="term" value="C:nuclear speck"/>
    <property type="evidence" value="ECO:0007669"/>
    <property type="project" value="UniProtKB-SubCell"/>
</dbReference>
<evidence type="ECO:0000256" key="9">
    <source>
        <dbReference type="ARBA" id="ARBA00023242"/>
    </source>
</evidence>
<dbReference type="GO" id="GO:0008270">
    <property type="term" value="F:zinc ion binding"/>
    <property type="evidence" value="ECO:0007669"/>
    <property type="project" value="UniProtKB-KW"/>
</dbReference>
<evidence type="ECO:0000256" key="7">
    <source>
        <dbReference type="ARBA" id="ARBA00022833"/>
    </source>
</evidence>
<keyword evidence="17" id="KW-1185">Reference proteome</keyword>
<feature type="region of interest" description="Disordered" evidence="14">
    <location>
        <begin position="310"/>
        <end position="350"/>
    </location>
</feature>
<accession>A0A2K5YHN8</accession>
<evidence type="ECO:0000256" key="2">
    <source>
        <dbReference type="ARBA" id="ARBA00008423"/>
    </source>
</evidence>
<gene>
    <name evidence="16" type="primary">ZC3H14</name>
</gene>
<keyword evidence="5 13" id="KW-0677">Repeat</keyword>
<evidence type="ECO:0000256" key="11">
    <source>
        <dbReference type="ARBA" id="ARBA00062976"/>
    </source>
</evidence>
<dbReference type="Pfam" id="PF14608">
    <property type="entry name" value="zf-CCCH_2"/>
    <property type="match status" value="5"/>
</dbReference>
<dbReference type="InterPro" id="IPR040366">
    <property type="entry name" value="Nab2/ZC3H14"/>
</dbReference>
<keyword evidence="6 12" id="KW-0863">Zinc-finger</keyword>
<comment type="subunit">
    <text evidence="11">Homodimer; facilitating circular RNAs (circRNAs) formation. Associates with the spliceosome. Interacts with HOOK2. Interacts with ZFC3H1 in a RNase-sensitive manner.</text>
</comment>
<feature type="domain" description="C3H1-type" evidence="15">
    <location>
        <begin position="464"/>
        <end position="489"/>
    </location>
</feature>
<organism evidence="16 17">
    <name type="scientific">Mandrillus leucophaeus</name>
    <name type="common">Drill</name>
    <name type="synonym">Papio leucophaeus</name>
    <dbReference type="NCBI Taxonomy" id="9568"/>
    <lineage>
        <taxon>Eukaryota</taxon>
        <taxon>Metazoa</taxon>
        <taxon>Chordata</taxon>
        <taxon>Craniata</taxon>
        <taxon>Vertebrata</taxon>
        <taxon>Euteleostomi</taxon>
        <taxon>Mammalia</taxon>
        <taxon>Eutheria</taxon>
        <taxon>Euarchontoglires</taxon>
        <taxon>Primates</taxon>
        <taxon>Haplorrhini</taxon>
        <taxon>Catarrhini</taxon>
        <taxon>Cercopithecidae</taxon>
        <taxon>Cercopithecinae</taxon>
        <taxon>Mandrillus</taxon>
    </lineage>
</organism>
<evidence type="ECO:0000256" key="12">
    <source>
        <dbReference type="PROSITE-ProRule" id="PRU00723"/>
    </source>
</evidence>
<evidence type="ECO:0000259" key="15">
    <source>
        <dbReference type="PROSITE" id="PS50103"/>
    </source>
</evidence>
<dbReference type="GeneTree" id="ENSGT00440000038430"/>
<evidence type="ECO:0000256" key="8">
    <source>
        <dbReference type="ARBA" id="ARBA00022884"/>
    </source>
</evidence>
<comment type="function">
    <text evidence="10">RNA-binding protein involved in the biogenesis of circular RNAs (circRNAs), which are produced by back-splicing circularization of pre-mRNAs. Acts by binding to both exon-intron boundary and 3'-UTR of pre-mRNAs to promote circRNA biogenesis through dimerization and the association with the spliceosome. Required for spermatogenesis via involvement in circRNA biogenesis. Regulates the pre-mRNA processing of ATP5MC1; preventing its degradation. Also binds the poly(A) tail of mRNAs; controlling poly(A) length in neuronal cells.</text>
</comment>
<dbReference type="Proteomes" id="UP000233140">
    <property type="component" value="Unassembled WGS sequence"/>
</dbReference>
<evidence type="ECO:0000256" key="13">
    <source>
        <dbReference type="RuleBase" id="RU369058"/>
    </source>
</evidence>
<feature type="compositionally biased region" description="Basic and acidic residues" evidence="14">
    <location>
        <begin position="412"/>
        <end position="423"/>
    </location>
</feature>
<keyword evidence="4 12" id="KW-0479">Metal-binding</keyword>
<keyword evidence="7 12" id="KW-0862">Zinc</keyword>
<dbReference type="GO" id="GO:0043488">
    <property type="term" value="P:regulation of mRNA stability"/>
    <property type="evidence" value="ECO:0007669"/>
    <property type="project" value="UniProtKB-UniRule"/>
</dbReference>
<evidence type="ECO:0000256" key="14">
    <source>
        <dbReference type="SAM" id="MobiDB-lite"/>
    </source>
</evidence>
<evidence type="ECO:0000313" key="17">
    <source>
        <dbReference type="Proteomes" id="UP000233140"/>
    </source>
</evidence>
<feature type="compositionally biased region" description="Polar residues" evidence="14">
    <location>
        <begin position="78"/>
        <end position="103"/>
    </location>
</feature>
<dbReference type="InterPro" id="IPR000571">
    <property type="entry name" value="Znf_CCCH"/>
</dbReference>
<dbReference type="FunFam" id="4.10.1000.30:FF:000001">
    <property type="entry name" value="Zinc finger CCCH domain-containing protein 14"/>
    <property type="match status" value="1"/>
</dbReference>
<keyword evidence="8 13" id="KW-0694">RNA-binding</keyword>
<name>A0A2K5YHN8_MANLE</name>
<evidence type="ECO:0000256" key="4">
    <source>
        <dbReference type="ARBA" id="ARBA00022723"/>
    </source>
</evidence>
<keyword evidence="9 13" id="KW-0539">Nucleus</keyword>
<dbReference type="FunFam" id="4.10.1000.30:FF:000003">
    <property type="entry name" value="zinc finger CCCH domain-containing protein 14 isoform X6"/>
    <property type="match status" value="1"/>
</dbReference>
<reference evidence="16" key="2">
    <citation type="submission" date="2025-09" db="UniProtKB">
        <authorList>
            <consortium name="Ensembl"/>
        </authorList>
    </citation>
    <scope>IDENTIFICATION</scope>
</reference>
<dbReference type="PROSITE" id="PS50103">
    <property type="entry name" value="ZF_C3H1"/>
    <property type="match status" value="1"/>
</dbReference>